<gene>
    <name evidence="1" type="ORF">CHKLHMKO_00724</name>
</gene>
<evidence type="ECO:0000313" key="1">
    <source>
        <dbReference type="EMBL" id="CAD6494440.1"/>
    </source>
</evidence>
<organism evidence="1 2">
    <name type="scientific">Candidatus Argoarchaeum ethanivorans</name>
    <dbReference type="NCBI Taxonomy" id="2608793"/>
    <lineage>
        <taxon>Archaea</taxon>
        <taxon>Methanobacteriati</taxon>
        <taxon>Methanobacteriota</taxon>
        <taxon>Stenosarchaea group</taxon>
        <taxon>Methanomicrobia</taxon>
        <taxon>Methanosarcinales</taxon>
        <taxon>Methanosarcinales incertae sedis</taxon>
        <taxon>GOM Arc I cluster</taxon>
        <taxon>Candidatus Argoarchaeum</taxon>
    </lineage>
</organism>
<dbReference type="Proteomes" id="UP000610373">
    <property type="component" value="Unassembled WGS sequence"/>
</dbReference>
<accession>A0A811TF07</accession>
<sequence>MTCMLLVALIAAVCMASAGVGAAAIDAGHGRYGGRAVGAVWVVDDDGGAGVD</sequence>
<proteinExistence type="predicted"/>
<reference evidence="1" key="1">
    <citation type="submission" date="2020-10" db="EMBL/GenBank/DDBJ databases">
        <authorList>
            <person name="Hahn C.J."/>
            <person name="Laso-Perez R."/>
            <person name="Vulcano F."/>
            <person name="Vaziourakis K.-M."/>
            <person name="Stokke R."/>
            <person name="Steen I.H."/>
            <person name="Teske A."/>
            <person name="Boetius A."/>
            <person name="Liebeke M."/>
            <person name="Amann R."/>
            <person name="Knittel K."/>
        </authorList>
    </citation>
    <scope>NUCLEOTIDE SEQUENCE</scope>
    <source>
        <strain evidence="1">Gfbio:e3339647-f889-4370-9287-4fb5cb688e4c:AG392O15_GoMArc1</strain>
    </source>
</reference>
<evidence type="ECO:0000313" key="2">
    <source>
        <dbReference type="Proteomes" id="UP000610373"/>
    </source>
</evidence>
<name>A0A811TF07_9EURY</name>
<dbReference type="EMBL" id="CAJHIO010000084">
    <property type="protein sequence ID" value="CAD6494440.1"/>
    <property type="molecule type" value="Genomic_DNA"/>
</dbReference>
<protein>
    <submittedName>
        <fullName evidence="1">Uncharacterized protein</fullName>
    </submittedName>
</protein>
<comment type="caution">
    <text evidence="1">The sequence shown here is derived from an EMBL/GenBank/DDBJ whole genome shotgun (WGS) entry which is preliminary data.</text>
</comment>
<dbReference type="AlphaFoldDB" id="A0A811TF07"/>